<accession>A0ABR7X638</accession>
<evidence type="ECO:0000313" key="2">
    <source>
        <dbReference type="Proteomes" id="UP000618754"/>
    </source>
</evidence>
<dbReference type="EMBL" id="JACWMW010000002">
    <property type="protein sequence ID" value="MBD1386053.1"/>
    <property type="molecule type" value="Genomic_DNA"/>
</dbReference>
<evidence type="ECO:0000313" key="1">
    <source>
        <dbReference type="EMBL" id="MBD1386053.1"/>
    </source>
</evidence>
<gene>
    <name evidence="1" type="ORF">IDJ75_12235</name>
</gene>
<protein>
    <recommendedName>
        <fullName evidence="3">DUF4595 domain-containing protein</fullName>
    </recommendedName>
</protein>
<name>A0ABR7X638_9SPHI</name>
<proteinExistence type="predicted"/>
<comment type="caution">
    <text evidence="1">The sequence shown here is derived from an EMBL/GenBank/DDBJ whole genome shotgun (WGS) entry which is preliminary data.</text>
</comment>
<evidence type="ECO:0008006" key="3">
    <source>
        <dbReference type="Google" id="ProtNLM"/>
    </source>
</evidence>
<keyword evidence="2" id="KW-1185">Reference proteome</keyword>
<reference evidence="1 2" key="1">
    <citation type="submission" date="2020-09" db="EMBL/GenBank/DDBJ databases">
        <title>Novel species of Mucilaginibacter isolated from a glacier on the Tibetan Plateau.</title>
        <authorList>
            <person name="Liu Q."/>
            <person name="Xin Y.-H."/>
        </authorList>
    </citation>
    <scope>NUCLEOTIDE SEQUENCE [LARGE SCALE GENOMIC DNA]</scope>
    <source>
        <strain evidence="1 2">CGMCC 1.13878</strain>
    </source>
</reference>
<sequence>MKLLYPRFFIAFTIILFAVTGCKKDKLATNTIPNVSLIRQSVLPSGDENSLFTFTYDGNQNLVSVKHLNPTFSSNQNEIITYEYANGRIIAATTKTADKTSTKKHVYDAAGRLTTIQVIPLQYHQIADGTFVPYNQIKDQYNFSYDSGGRITRIELVNVLGIYNDQEKRYYYDYEYNSNNELTKLTWQEKGDYPGGNTWVFEGWTEEVGFNPEVIRSFDYGDLNPMVLSLIKKMPKSMKMYFNTDLNGKVYDEHQFEYKITNKKLESLTTTKVYHSWDTDTILFTLIYKYDFSY</sequence>
<dbReference type="RefSeq" id="WP_191175896.1">
    <property type="nucleotide sequence ID" value="NZ_JACWMW010000002.1"/>
</dbReference>
<dbReference type="Proteomes" id="UP000618754">
    <property type="component" value="Unassembled WGS sequence"/>
</dbReference>
<dbReference type="Gene3D" id="2.180.10.10">
    <property type="entry name" value="RHS repeat-associated core"/>
    <property type="match status" value="1"/>
</dbReference>
<organism evidence="1 2">
    <name type="scientific">Mucilaginibacter rigui</name>
    <dbReference type="NCBI Taxonomy" id="534635"/>
    <lineage>
        <taxon>Bacteria</taxon>
        <taxon>Pseudomonadati</taxon>
        <taxon>Bacteroidota</taxon>
        <taxon>Sphingobacteriia</taxon>
        <taxon>Sphingobacteriales</taxon>
        <taxon>Sphingobacteriaceae</taxon>
        <taxon>Mucilaginibacter</taxon>
    </lineage>
</organism>
<dbReference type="PROSITE" id="PS51257">
    <property type="entry name" value="PROKAR_LIPOPROTEIN"/>
    <property type="match status" value="1"/>
</dbReference>